<evidence type="ECO:0000313" key="1">
    <source>
        <dbReference type="EMBL" id="KAJ8886908.1"/>
    </source>
</evidence>
<organism evidence="1 2">
    <name type="scientific">Dryococelus australis</name>
    <dbReference type="NCBI Taxonomy" id="614101"/>
    <lineage>
        <taxon>Eukaryota</taxon>
        <taxon>Metazoa</taxon>
        <taxon>Ecdysozoa</taxon>
        <taxon>Arthropoda</taxon>
        <taxon>Hexapoda</taxon>
        <taxon>Insecta</taxon>
        <taxon>Pterygota</taxon>
        <taxon>Neoptera</taxon>
        <taxon>Polyneoptera</taxon>
        <taxon>Phasmatodea</taxon>
        <taxon>Verophasmatodea</taxon>
        <taxon>Anareolatae</taxon>
        <taxon>Phasmatidae</taxon>
        <taxon>Eurycanthinae</taxon>
        <taxon>Dryococelus</taxon>
    </lineage>
</organism>
<accession>A0ABQ9HR96</accession>
<name>A0ABQ9HR96_9NEOP</name>
<evidence type="ECO:0008006" key="3">
    <source>
        <dbReference type="Google" id="ProtNLM"/>
    </source>
</evidence>
<dbReference type="Proteomes" id="UP001159363">
    <property type="component" value="Chromosome X"/>
</dbReference>
<protein>
    <recommendedName>
        <fullName evidence="3">Vitellogenin</fullName>
    </recommendedName>
</protein>
<gene>
    <name evidence="1" type="ORF">PR048_013120</name>
</gene>
<comment type="caution">
    <text evidence="1">The sequence shown here is derived from an EMBL/GenBank/DDBJ whole genome shotgun (WGS) entry which is preliminary data.</text>
</comment>
<reference evidence="1 2" key="1">
    <citation type="submission" date="2023-02" db="EMBL/GenBank/DDBJ databases">
        <title>LHISI_Scaffold_Assembly.</title>
        <authorList>
            <person name="Stuart O.P."/>
            <person name="Cleave R."/>
            <person name="Magrath M.J.L."/>
            <person name="Mikheyev A.S."/>
        </authorList>
    </citation>
    <scope>NUCLEOTIDE SEQUENCE [LARGE SCALE GENOMIC DNA]</scope>
    <source>
        <strain evidence="1">Daus_M_001</strain>
        <tissue evidence="1">Leg muscle</tissue>
    </source>
</reference>
<dbReference type="EMBL" id="JARBHB010000004">
    <property type="protein sequence ID" value="KAJ8886908.1"/>
    <property type="molecule type" value="Genomic_DNA"/>
</dbReference>
<evidence type="ECO:0000313" key="2">
    <source>
        <dbReference type="Proteomes" id="UP001159363"/>
    </source>
</evidence>
<proteinExistence type="predicted"/>
<keyword evidence="2" id="KW-1185">Reference proteome</keyword>
<sequence>MMRNKGWIEEIEENAQEIVVAKPIKLCPKVQSDDVSNVLNVPDLSANLLSASTMANRRLKVFFDSEDCKVYDDCQTRGNITITSVNEGGVYKMKYNSRNINTHEQSDALSVQDVKQ</sequence>